<dbReference type="PROSITE" id="PS50994">
    <property type="entry name" value="INTEGRASE"/>
    <property type="match status" value="1"/>
</dbReference>
<feature type="domain" description="Integrase catalytic" evidence="1">
    <location>
        <begin position="104"/>
        <end position="265"/>
    </location>
</feature>
<dbReference type="EMBL" id="CP139960">
    <property type="protein sequence ID" value="WQD40286.1"/>
    <property type="molecule type" value="Genomic_DNA"/>
</dbReference>
<evidence type="ECO:0000313" key="3">
    <source>
        <dbReference type="EMBL" id="WQD37456.1"/>
    </source>
</evidence>
<organism evidence="5 10">
    <name type="scientific">Niabella yanshanensis</name>
    <dbReference type="NCBI Taxonomy" id="577386"/>
    <lineage>
        <taxon>Bacteria</taxon>
        <taxon>Pseudomonadati</taxon>
        <taxon>Bacteroidota</taxon>
        <taxon>Chitinophagia</taxon>
        <taxon>Chitinophagales</taxon>
        <taxon>Chitinophagaceae</taxon>
        <taxon>Niabella</taxon>
    </lineage>
</organism>
<dbReference type="InterPro" id="IPR036397">
    <property type="entry name" value="RNaseH_sf"/>
</dbReference>
<accession>A0ABZ0W6E9</accession>
<dbReference type="EMBL" id="CP139960">
    <property type="protein sequence ID" value="WQD39220.1"/>
    <property type="molecule type" value="Genomic_DNA"/>
</dbReference>
<evidence type="ECO:0000313" key="6">
    <source>
        <dbReference type="EMBL" id="WQD39115.1"/>
    </source>
</evidence>
<dbReference type="EMBL" id="CP139960">
    <property type="protein sequence ID" value="WQD39115.1"/>
    <property type="molecule type" value="Genomic_DNA"/>
</dbReference>
<dbReference type="Pfam" id="PF00665">
    <property type="entry name" value="rve"/>
    <property type="match status" value="1"/>
</dbReference>
<evidence type="ECO:0000313" key="2">
    <source>
        <dbReference type="EMBL" id="WQD37226.1"/>
    </source>
</evidence>
<gene>
    <name evidence="4" type="ORF">U0035_01570</name>
    <name evidence="5" type="ORF">U0035_01610</name>
    <name evidence="6" type="ORF">U0035_03005</name>
    <name evidence="7" type="ORF">U0035_03530</name>
    <name evidence="8" type="ORF">U0035_09030</name>
    <name evidence="9" type="ORF">U0035_10380</name>
    <name evidence="2" type="ORF">U0035_16275</name>
    <name evidence="3" type="ORF">U0035_17440</name>
</gene>
<dbReference type="Proteomes" id="UP001325680">
    <property type="component" value="Chromosome"/>
</dbReference>
<name>A0ABZ0W6E9_9BACT</name>
<reference evidence="5 10" key="1">
    <citation type="submission" date="2023-12" db="EMBL/GenBank/DDBJ databases">
        <title>Genome sequencing and assembly of bacterial species from a model synthetic community.</title>
        <authorList>
            <person name="Hogle S.L."/>
        </authorList>
    </citation>
    <scope>NUCLEOTIDE SEQUENCE [LARGE SCALE GENOMIC DNA]</scope>
    <source>
        <strain evidence="5 10">HAMBI_3031</strain>
    </source>
</reference>
<dbReference type="NCBIfam" id="NF033516">
    <property type="entry name" value="transpos_IS3"/>
    <property type="match status" value="1"/>
</dbReference>
<dbReference type="InterPro" id="IPR050900">
    <property type="entry name" value="Transposase_IS3/IS150/IS904"/>
</dbReference>
<sequence length="265" mass="30517">MYFGYSRSGYYKSLRTIIQSDLTEAVVVDLVGSVRRYQPMIGGKKLYSLLKADLAKPGSRVGRDKFFDILRKQKLLIKRRRRYVTTTDSYHRFRKYNNKVKDQLLTGPGQVIVSDITYLRTSSGFVYLFLQTDAWSRKITGWHLSESLGIAGALKALEMSIRQYPSTLGTIHHSDRGIQYCCDAYVSALQEAGMEISMTEENHCYENAQAERVNGILKQEFLLDSVFADKQEAFKAVKEAIYTYNYRRPHWSLNLRIPIQLHNAA</sequence>
<evidence type="ECO:0000313" key="8">
    <source>
        <dbReference type="EMBL" id="WQD40286.1"/>
    </source>
</evidence>
<dbReference type="EMBL" id="CP139960">
    <property type="protein sequence ID" value="WQD38832.1"/>
    <property type="molecule type" value="Genomic_DNA"/>
</dbReference>
<dbReference type="RefSeq" id="WP_162818026.1">
    <property type="nucleotide sequence ID" value="NZ_CP139960.1"/>
</dbReference>
<evidence type="ECO:0000259" key="1">
    <source>
        <dbReference type="PROSITE" id="PS50994"/>
    </source>
</evidence>
<evidence type="ECO:0000313" key="7">
    <source>
        <dbReference type="EMBL" id="WQD39220.1"/>
    </source>
</evidence>
<dbReference type="EMBL" id="CP139960">
    <property type="protein sequence ID" value="WQD38840.1"/>
    <property type="molecule type" value="Genomic_DNA"/>
</dbReference>
<dbReference type="Gene3D" id="3.30.420.10">
    <property type="entry name" value="Ribonuclease H-like superfamily/Ribonuclease H"/>
    <property type="match status" value="1"/>
</dbReference>
<dbReference type="PANTHER" id="PTHR46889:SF5">
    <property type="entry name" value="INTEGRASE PROTEIN"/>
    <property type="match status" value="1"/>
</dbReference>
<evidence type="ECO:0000313" key="4">
    <source>
        <dbReference type="EMBL" id="WQD38832.1"/>
    </source>
</evidence>
<dbReference type="EMBL" id="CP139960">
    <property type="protein sequence ID" value="WQD40554.1"/>
    <property type="molecule type" value="Genomic_DNA"/>
</dbReference>
<dbReference type="EMBL" id="CP139960">
    <property type="protein sequence ID" value="WQD37456.1"/>
    <property type="molecule type" value="Genomic_DNA"/>
</dbReference>
<keyword evidence="10" id="KW-1185">Reference proteome</keyword>
<dbReference type="PANTHER" id="PTHR46889">
    <property type="entry name" value="TRANSPOSASE INSF FOR INSERTION SEQUENCE IS3B-RELATED"/>
    <property type="match status" value="1"/>
</dbReference>
<evidence type="ECO:0000313" key="10">
    <source>
        <dbReference type="Proteomes" id="UP001325680"/>
    </source>
</evidence>
<proteinExistence type="predicted"/>
<evidence type="ECO:0000313" key="5">
    <source>
        <dbReference type="EMBL" id="WQD38840.1"/>
    </source>
</evidence>
<protein>
    <submittedName>
        <fullName evidence="5">IS3 family transposase</fullName>
    </submittedName>
</protein>
<dbReference type="EMBL" id="CP139960">
    <property type="protein sequence ID" value="WQD37226.1"/>
    <property type="molecule type" value="Genomic_DNA"/>
</dbReference>
<dbReference type="SUPFAM" id="SSF53098">
    <property type="entry name" value="Ribonuclease H-like"/>
    <property type="match status" value="1"/>
</dbReference>
<dbReference type="InterPro" id="IPR012337">
    <property type="entry name" value="RNaseH-like_sf"/>
</dbReference>
<dbReference type="InterPro" id="IPR001584">
    <property type="entry name" value="Integrase_cat-core"/>
</dbReference>
<dbReference type="InterPro" id="IPR048020">
    <property type="entry name" value="Transpos_IS3"/>
</dbReference>
<evidence type="ECO:0000313" key="9">
    <source>
        <dbReference type="EMBL" id="WQD40554.1"/>
    </source>
</evidence>